<name>A0A0G2ERI6_PHACM</name>
<dbReference type="PANTHER" id="PTHR16453">
    <property type="entry name" value="WD40 DOMAIN-CONTAINING PROTEIN MIO FAMILY MEMBER"/>
    <property type="match status" value="1"/>
</dbReference>
<dbReference type="OrthoDB" id="341486at2759"/>
<dbReference type="InterPro" id="IPR049092">
    <property type="entry name" value="MIOS_a-sol"/>
</dbReference>
<feature type="compositionally biased region" description="Polar residues" evidence="4">
    <location>
        <begin position="960"/>
        <end position="1024"/>
    </location>
</feature>
<dbReference type="InterPro" id="IPR036322">
    <property type="entry name" value="WD40_repeat_dom_sf"/>
</dbReference>
<sequence>METAIRWSTHSAPNEPRFLHVDVAGKQLRLCQITSSDLPSLSYRVLATRSDIPAFRAFDWSPANPALVALGQSSGEATVVRIDDGSEAPLSFPIRSQRLCNAVALSSQNLLAAGLDKVRNDFCLNVWDLNQRVPSIGTAGTRTFGGQKIHVDPYAKLASSEPITSIKFFAGQPQTLVAGVKSQFVRLYDIREPQGHTALQFATRCVHNIAIDPCDENYIASCVPNNDAVVCIWDRRAGSRIQSAALSFGSDTGQPGPSLELKNVADAQSTIWSLRFARSRRGCLGMLTSTGQFKTFDIGKEQVTKDECRERDETWGEGWADEHPEDIFIDRMQEIERAHHAVRAARREKNRLVSFDFITHDDNLRAPGVICLAADGKVEVFGTGRGERASSFSPFAPNFNPLPSQSVGGKPGVDVSLSSKLFVEKRFSKVKQERLHPGHSQNPNRTFRERCEEGYQFDPAKNRSIVSKDINLSRFWRNVDRALAMSRTQSLTDNALDFSYLGVHGIWMDEMGIPPPFTQRRVNPSTRPSPAPSKTTEALARELGLPPMTPSPLTSYNAHRRLCLFVTGLQKNPTDLEKEVNKLLRRGHPTKAAAKALFASDAKLATRALRQETSSEVHKMLAMAIASSQSRQRHARRRSSSSSVDSGSSDTEWNDTVSSLSSSLPRTSEDPYGHAIIHSIIHDDPAHPSILSNPDLPLPLPDKIFIALHHLSDHDLSIYISNITQAHVSSGDLSGILLTGLGTPGAVKLLSNYVTRTGDVQTAVLALAPAIPRYLSSPSIMRLYESWRYDYRTQMQIWDLKFERVRFDVAGRKLAVSRTGAPLLKPAKAQISLTCTYCQQSVAQIPAPAKPGFPAYNPTSVTPGVGSTDITPPAASVLAPDSNVGHNFKHATIPAAAVQTTITKTLTPNSHPLASTKVAAIGTICPKCGRGLPRCGICELPLGMPDSTYVKPHINPVANNLSDKSKDAGNNTSSSIDKPSGTKSESSTTKPYTNPTISSKRGSIAASTVTTATQQPSSTDSPIRQNLPLPITKDPNQQEKESSRSKPQCQSFDLMMSKFVTFCISCGHGFHANHAREWFGSSEDVGPKSAENHIHGEINGDTSSMTTTRRRKKGHKVCPVPDCGCVCDWRGR</sequence>
<reference evidence="7 8" key="2">
    <citation type="submission" date="2015-05" db="EMBL/GenBank/DDBJ databases">
        <authorList>
            <person name="Morales-Cruz A."/>
            <person name="Amrine K.C."/>
            <person name="Cantu D."/>
        </authorList>
    </citation>
    <scope>NUCLEOTIDE SEQUENCE [LARGE SCALE GENOMIC DNA]</scope>
    <source>
        <strain evidence="7">UCRPC4</strain>
    </source>
</reference>
<feature type="domain" description="GATOR2 complex protein MIO zinc-ribbon like" evidence="5">
    <location>
        <begin position="1037"/>
        <end position="1081"/>
    </location>
</feature>
<feature type="region of interest" description="Disordered" evidence="4">
    <location>
        <begin position="626"/>
        <end position="668"/>
    </location>
</feature>
<evidence type="ECO:0000313" key="8">
    <source>
        <dbReference type="Proteomes" id="UP000053317"/>
    </source>
</evidence>
<feature type="region of interest" description="Disordered" evidence="4">
    <location>
        <begin position="960"/>
        <end position="1049"/>
    </location>
</feature>
<dbReference type="InterPro" id="IPR031488">
    <property type="entry name" value="Zn_ribbon_mio"/>
</dbReference>
<evidence type="ECO:0000259" key="6">
    <source>
        <dbReference type="Pfam" id="PF21719"/>
    </source>
</evidence>
<evidence type="ECO:0000259" key="5">
    <source>
        <dbReference type="Pfam" id="PF17034"/>
    </source>
</evidence>
<dbReference type="Pfam" id="PF17034">
    <property type="entry name" value="zinc_ribbon_16"/>
    <property type="match status" value="1"/>
</dbReference>
<dbReference type="GO" id="GO:0005737">
    <property type="term" value="C:cytoplasm"/>
    <property type="evidence" value="ECO:0007669"/>
    <property type="project" value="TreeGrafter"/>
</dbReference>
<reference evidence="7 8" key="1">
    <citation type="submission" date="2015-05" db="EMBL/GenBank/DDBJ databases">
        <title>Distinctive expansion of gene families associated with plant cell wall degradation and secondary metabolism in the genomes of grapevine trunk pathogens.</title>
        <authorList>
            <person name="Lawrence D.P."/>
            <person name="Travadon R."/>
            <person name="Rolshausen P.E."/>
            <person name="Baumgartner K."/>
        </authorList>
    </citation>
    <scope>NUCLEOTIDE SEQUENCE [LARGE SCALE GENOMIC DNA]</scope>
    <source>
        <strain evidence="7">UCRPC4</strain>
    </source>
</reference>
<keyword evidence="2" id="KW-0853">WD repeat</keyword>
<comment type="similarity">
    <text evidence="1">Belongs to the WD repeat mio family.</text>
</comment>
<gene>
    <name evidence="7" type="ORF">UCRPC4_g02311</name>
</gene>
<organism evidence="7 8">
    <name type="scientific">Phaeomoniella chlamydospora</name>
    <name type="common">Phaeoacremonium chlamydosporum</name>
    <dbReference type="NCBI Taxonomy" id="158046"/>
    <lineage>
        <taxon>Eukaryota</taxon>
        <taxon>Fungi</taxon>
        <taxon>Dikarya</taxon>
        <taxon>Ascomycota</taxon>
        <taxon>Pezizomycotina</taxon>
        <taxon>Eurotiomycetes</taxon>
        <taxon>Chaetothyriomycetidae</taxon>
        <taxon>Phaeomoniellales</taxon>
        <taxon>Phaeomoniellaceae</taxon>
        <taxon>Phaeomoniella</taxon>
    </lineage>
</organism>
<proteinExistence type="inferred from homology"/>
<keyword evidence="3" id="KW-0677">Repeat</keyword>
<evidence type="ECO:0000256" key="3">
    <source>
        <dbReference type="ARBA" id="ARBA00022737"/>
    </source>
</evidence>
<feature type="domain" description="MIOS-like alpha-solenoid" evidence="6">
    <location>
        <begin position="448"/>
        <end position="641"/>
    </location>
</feature>
<evidence type="ECO:0000256" key="2">
    <source>
        <dbReference type="ARBA" id="ARBA00022574"/>
    </source>
</evidence>
<keyword evidence="8" id="KW-1185">Reference proteome</keyword>
<dbReference type="Gene3D" id="2.130.10.10">
    <property type="entry name" value="YVTN repeat-like/Quinoprotein amine dehydrogenase"/>
    <property type="match status" value="1"/>
</dbReference>
<evidence type="ECO:0000256" key="4">
    <source>
        <dbReference type="SAM" id="MobiDB-lite"/>
    </source>
</evidence>
<dbReference type="GO" id="GO:1904263">
    <property type="term" value="P:positive regulation of TORC1 signaling"/>
    <property type="evidence" value="ECO:0007669"/>
    <property type="project" value="TreeGrafter"/>
</dbReference>
<dbReference type="EMBL" id="LCWF01000056">
    <property type="protein sequence ID" value="KKY24781.1"/>
    <property type="molecule type" value="Genomic_DNA"/>
</dbReference>
<protein>
    <submittedName>
        <fullName evidence="7">Putative structure-specific recognition protein 1</fullName>
    </submittedName>
</protein>
<dbReference type="AlphaFoldDB" id="A0A0G2ERI6"/>
<dbReference type="InterPro" id="IPR015943">
    <property type="entry name" value="WD40/YVTN_repeat-like_dom_sf"/>
</dbReference>
<dbReference type="SUPFAM" id="SSF50978">
    <property type="entry name" value="WD40 repeat-like"/>
    <property type="match status" value="1"/>
</dbReference>
<dbReference type="Pfam" id="PF21719">
    <property type="entry name" value="MIOS_a-sol"/>
    <property type="match status" value="1"/>
</dbReference>
<evidence type="ECO:0000256" key="1">
    <source>
        <dbReference type="ARBA" id="ARBA00009713"/>
    </source>
</evidence>
<comment type="caution">
    <text evidence="7">The sequence shown here is derived from an EMBL/GenBank/DDBJ whole genome shotgun (WGS) entry which is preliminary data.</text>
</comment>
<feature type="compositionally biased region" description="Low complexity" evidence="4">
    <location>
        <begin position="640"/>
        <end position="649"/>
    </location>
</feature>
<dbReference type="PANTHER" id="PTHR16453:SF9">
    <property type="entry name" value="GATOR COMPLEX PROTEIN MIOS"/>
    <property type="match status" value="1"/>
</dbReference>
<accession>A0A0G2ERI6</accession>
<evidence type="ECO:0000313" key="7">
    <source>
        <dbReference type="EMBL" id="KKY24781.1"/>
    </source>
</evidence>
<dbReference type="InterPro" id="IPR037593">
    <property type="entry name" value="MIOS/Sea4"/>
</dbReference>
<dbReference type="Proteomes" id="UP000053317">
    <property type="component" value="Unassembled WGS sequence"/>
</dbReference>